<dbReference type="SUPFAM" id="SSF64167">
    <property type="entry name" value="SurE-like"/>
    <property type="match status" value="1"/>
</dbReference>
<proteinExistence type="predicted"/>
<dbReference type="InterPro" id="IPR002828">
    <property type="entry name" value="SurE-like_Pase/nucleotidase"/>
</dbReference>
<dbReference type="Gene3D" id="3.30.470.20">
    <property type="entry name" value="ATP-grasp fold, B domain"/>
    <property type="match status" value="1"/>
</dbReference>
<dbReference type="EMBL" id="LK052886">
    <property type="protein sequence ID" value="CDR37375.1"/>
    <property type="molecule type" value="Genomic_DNA"/>
</dbReference>
<dbReference type="InterPro" id="IPR027746">
    <property type="entry name" value="TTL"/>
</dbReference>
<dbReference type="AlphaFoldDB" id="A0A061ARN1"/>
<dbReference type="SUPFAM" id="SSF56059">
    <property type="entry name" value="Glutathione synthetase ATP-binding domain-like"/>
    <property type="match status" value="1"/>
</dbReference>
<reference evidence="2" key="1">
    <citation type="journal article" date="2014" name="Genome Announc.">
        <title>Genome sequence of the yeast Cyberlindnera fabianii (Hansenula fabianii).</title>
        <authorList>
            <person name="Freel K.C."/>
            <person name="Sarilar V."/>
            <person name="Neuveglise C."/>
            <person name="Devillers H."/>
            <person name="Friedrich A."/>
            <person name="Schacherer J."/>
        </authorList>
    </citation>
    <scope>NUCLEOTIDE SEQUENCE</scope>
    <source>
        <strain evidence="2">YJS4271</strain>
    </source>
</reference>
<evidence type="ECO:0000259" key="1">
    <source>
        <dbReference type="Pfam" id="PF01975"/>
    </source>
</evidence>
<dbReference type="NCBIfam" id="TIGR00087">
    <property type="entry name" value="surE"/>
    <property type="match status" value="1"/>
</dbReference>
<dbReference type="InterPro" id="IPR036523">
    <property type="entry name" value="SurE-like_sf"/>
</dbReference>
<protein>
    <submittedName>
        <fullName evidence="2">CYFA0S01e10132g1_1</fullName>
    </submittedName>
</protein>
<evidence type="ECO:0000313" key="2">
    <source>
        <dbReference type="EMBL" id="CDR37375.1"/>
    </source>
</evidence>
<dbReference type="PANTHER" id="PTHR47551">
    <property type="entry name" value="TUBULIN--TYROSINE LIGASE PBY1-RELATED"/>
    <property type="match status" value="1"/>
</dbReference>
<dbReference type="GO" id="GO:0000932">
    <property type="term" value="C:P-body"/>
    <property type="evidence" value="ECO:0007669"/>
    <property type="project" value="TreeGrafter"/>
</dbReference>
<gene>
    <name evidence="2" type="ORF">CYFA0S_01e10132g</name>
</gene>
<feature type="domain" description="Survival protein SurE-like phosphatase/nucleotidase" evidence="1">
    <location>
        <begin position="3"/>
        <end position="225"/>
    </location>
</feature>
<accession>A0A061ARN1</accession>
<dbReference type="PhylomeDB" id="A0A061ARN1"/>
<dbReference type="OrthoDB" id="202825at2759"/>
<name>A0A061ARN1_CYBFA</name>
<dbReference type="InterPro" id="IPR004344">
    <property type="entry name" value="TTL/TTLL_fam"/>
</dbReference>
<organism evidence="2">
    <name type="scientific">Cyberlindnera fabianii</name>
    <name type="common">Yeast</name>
    <name type="synonym">Hansenula fabianii</name>
    <dbReference type="NCBI Taxonomy" id="36022"/>
    <lineage>
        <taxon>Eukaryota</taxon>
        <taxon>Fungi</taxon>
        <taxon>Dikarya</taxon>
        <taxon>Ascomycota</taxon>
        <taxon>Saccharomycotina</taxon>
        <taxon>Saccharomycetes</taxon>
        <taxon>Phaffomycetales</taxon>
        <taxon>Phaffomycetaceae</taxon>
        <taxon>Cyberlindnera</taxon>
    </lineage>
</organism>
<dbReference type="GO" id="GO:0016787">
    <property type="term" value="F:hydrolase activity"/>
    <property type="evidence" value="ECO:0007669"/>
    <property type="project" value="InterPro"/>
</dbReference>
<dbReference type="Pfam" id="PF01975">
    <property type="entry name" value="SurE"/>
    <property type="match status" value="1"/>
</dbReference>
<dbReference type="Pfam" id="PF03133">
    <property type="entry name" value="TTL"/>
    <property type="match status" value="1"/>
</dbReference>
<dbReference type="Gene3D" id="3.40.1210.10">
    <property type="entry name" value="Survival protein SurE-like phosphatase/nucleotidase"/>
    <property type="match status" value="1"/>
</dbReference>
<sequence>MHVLLTNDDGPLNDESSPYVKILVDAIEKYTDWDLSIVVPNQQRSWIGKAHLADKNLTATFIYPHDPESNSFLGPFHTPQQELREKYKEWVLIDGTPASCADIGINHLYKEKGPVDLVLSGPNFGKNTTAVYITSSGTIGAAMEAALAGIKSIGVSYGFDERVMDAKQVARVQEAAKITVKLVDYLYNDWNGNVDLYSINIPLIDSLKVGKTKIEYAPILENRWKSIFQEMTPRRVDSQTDIVDAASTSKVQFKWKPDFVSVHESVLKSEKEGIHNDGLTLHKGNISVTPLKAVFKDVPLTGEIELDLSTVPSITTKLAQSHISNGAVFLSIDHNSYIYPALVKAVQKHLPNLPFVDTLTNTKAFQYGEYEELDFDRLHSDDTYLVNSYIYRKALIRKHYLAHTIHSYLVKHPDSALAGAFPETFQLEVDYAEFLEDSLDEAYELRSEIEAGGKTWILKPSMSDRGQGIRIFRTIEQLQEIFDSFEEDATDDEGEECSEGNHGVITSQLRHFVVQEYQDSPLLLDQYNNKKFHFRVYVLANGSIEVFVYKRILTLFALTKYTKPVDEEGEIQMFGHLTNTCLQGEEASSKNNSVVEFADLEGLSSEQKDKIFKQICDVVGEVFKAATSVDRMNFQPLKNAFEIYGLDFIVNEDLTVKLLEINAYPDFKQTGEELKSLIYDLFDSVVERCVVPFFGGEKVSNELLVQVLDENTDGW</sequence>
<dbReference type="VEuPathDB" id="FungiDB:BON22_0395"/>
<dbReference type="PANTHER" id="PTHR47551:SF1">
    <property type="entry name" value="TUBULIN--TYROSINE LIGASE PBY1-RELATED"/>
    <property type="match status" value="1"/>
</dbReference>
<dbReference type="PROSITE" id="PS51221">
    <property type="entry name" value="TTL"/>
    <property type="match status" value="1"/>
</dbReference>